<evidence type="ECO:0000256" key="5">
    <source>
        <dbReference type="ARBA" id="ARBA00022692"/>
    </source>
</evidence>
<name>A0A9X4N0V1_9FLAO</name>
<keyword evidence="5" id="KW-0812">Transmembrane</keyword>
<dbReference type="GO" id="GO:0015562">
    <property type="term" value="F:efflux transmembrane transporter activity"/>
    <property type="evidence" value="ECO:0007669"/>
    <property type="project" value="InterPro"/>
</dbReference>
<keyword evidence="3" id="KW-0813">Transport</keyword>
<protein>
    <submittedName>
        <fullName evidence="9">TolC family protein</fullName>
    </submittedName>
</protein>
<evidence type="ECO:0000313" key="10">
    <source>
        <dbReference type="Proteomes" id="UP001152599"/>
    </source>
</evidence>
<dbReference type="EMBL" id="JANCMU010000004">
    <property type="protein sequence ID" value="MDG4946361.1"/>
    <property type="molecule type" value="Genomic_DNA"/>
</dbReference>
<dbReference type="PANTHER" id="PTHR30026">
    <property type="entry name" value="OUTER MEMBRANE PROTEIN TOLC"/>
    <property type="match status" value="1"/>
</dbReference>
<keyword evidence="6" id="KW-0472">Membrane</keyword>
<keyword evidence="8" id="KW-0732">Signal</keyword>
<dbReference type="GO" id="GO:1990281">
    <property type="term" value="C:efflux pump complex"/>
    <property type="evidence" value="ECO:0007669"/>
    <property type="project" value="TreeGrafter"/>
</dbReference>
<dbReference type="InterPro" id="IPR051906">
    <property type="entry name" value="TolC-like"/>
</dbReference>
<dbReference type="Pfam" id="PF02321">
    <property type="entry name" value="OEP"/>
    <property type="match status" value="1"/>
</dbReference>
<evidence type="ECO:0000256" key="8">
    <source>
        <dbReference type="SAM" id="SignalP"/>
    </source>
</evidence>
<evidence type="ECO:0000256" key="6">
    <source>
        <dbReference type="ARBA" id="ARBA00023136"/>
    </source>
</evidence>
<feature type="signal peptide" evidence="8">
    <location>
        <begin position="1"/>
        <end position="25"/>
    </location>
</feature>
<dbReference type="Proteomes" id="UP001152599">
    <property type="component" value="Unassembled WGS sequence"/>
</dbReference>
<keyword evidence="4" id="KW-1134">Transmembrane beta strand</keyword>
<accession>A0A9X4N0V1</accession>
<proteinExistence type="inferred from homology"/>
<evidence type="ECO:0000256" key="3">
    <source>
        <dbReference type="ARBA" id="ARBA00022448"/>
    </source>
</evidence>
<dbReference type="Gene3D" id="1.20.1600.10">
    <property type="entry name" value="Outer membrane efflux proteins (OEP)"/>
    <property type="match status" value="1"/>
</dbReference>
<evidence type="ECO:0000313" key="9">
    <source>
        <dbReference type="EMBL" id="MDG4946361.1"/>
    </source>
</evidence>
<comment type="similarity">
    <text evidence="2">Belongs to the outer membrane factor (OMF) (TC 1.B.17) family.</text>
</comment>
<evidence type="ECO:0000256" key="4">
    <source>
        <dbReference type="ARBA" id="ARBA00022452"/>
    </source>
</evidence>
<dbReference type="SUPFAM" id="SSF56954">
    <property type="entry name" value="Outer membrane efflux proteins (OEP)"/>
    <property type="match status" value="1"/>
</dbReference>
<dbReference type="PANTHER" id="PTHR30026:SF20">
    <property type="entry name" value="OUTER MEMBRANE PROTEIN TOLC"/>
    <property type="match status" value="1"/>
</dbReference>
<dbReference type="GO" id="GO:0009279">
    <property type="term" value="C:cell outer membrane"/>
    <property type="evidence" value="ECO:0007669"/>
    <property type="project" value="UniProtKB-SubCell"/>
</dbReference>
<reference evidence="9" key="1">
    <citation type="submission" date="2022-07" db="EMBL/GenBank/DDBJ databases">
        <title>Description and genome-wide analysis of Profundicola chukchiensis gen. nov., sp. nov., marine bacteria isolated from bottom sediments of the Chukchi Sea.</title>
        <authorList>
            <person name="Romanenko L."/>
            <person name="Otstavnykh N."/>
            <person name="Kurilenko V."/>
            <person name="Eremeev V."/>
            <person name="Velansky P."/>
            <person name="Mikhailov V."/>
            <person name="Isaeva M."/>
        </authorList>
    </citation>
    <scope>NUCLEOTIDE SEQUENCE</scope>
    <source>
        <strain evidence="9">KMM 9713</strain>
    </source>
</reference>
<dbReference type="RefSeq" id="WP_304420771.1">
    <property type="nucleotide sequence ID" value="NZ_JANCMU010000004.1"/>
</dbReference>
<comment type="caution">
    <text evidence="9">The sequence shown here is derived from an EMBL/GenBank/DDBJ whole genome shotgun (WGS) entry which is preliminary data.</text>
</comment>
<keyword evidence="10" id="KW-1185">Reference proteome</keyword>
<organism evidence="9 10">
    <name type="scientific">Profundicola chukchiensis</name>
    <dbReference type="NCBI Taxonomy" id="2961959"/>
    <lineage>
        <taxon>Bacteria</taxon>
        <taxon>Pseudomonadati</taxon>
        <taxon>Bacteroidota</taxon>
        <taxon>Flavobacteriia</taxon>
        <taxon>Flavobacteriales</taxon>
        <taxon>Weeksellaceae</taxon>
        <taxon>Profundicola</taxon>
    </lineage>
</organism>
<evidence type="ECO:0000256" key="2">
    <source>
        <dbReference type="ARBA" id="ARBA00007613"/>
    </source>
</evidence>
<sequence length="457" mass="51763">MRLNIKLLHFFMALGFGMLTSVSSAQQLDPALQELISKGVEKSQTINIKKIEADQARIDQRLAKSVFLPKVTLTGSYTRLDDDITFDDDTQNLLISTQKLLIKEAIGIPFNAPLPEGVPLQPVPALQEKDIFKTAVDVDWVLFSGLEASNAIKASEHKAESLTYLGLAEKDKVALKIIEAYDKLALVYASEHVLKTTEEYLEEQSFYVKKAIENGLATPISRKKVELAQQQLEGKKLEFSQNKTLLIELLHQLTGEDKAKLAMLEPKLEDFGAVTSAEQVKRNEIKALEEAEKATFYKAKMEKSNFIPKVAMKGHYEFIEDDLSLLDPKWYVGLGVQWNIFDGNQSRLKAEKTSLESLKYQEQMQEAEEMIALSIVQAELNYESTLQNTKIIEKEIELAEETYDMTNKQYRNDLATINDVLDTLTDLEKAKFKMQESLFNQRRAVTALLHAKGILNY</sequence>
<evidence type="ECO:0000256" key="1">
    <source>
        <dbReference type="ARBA" id="ARBA00004442"/>
    </source>
</evidence>
<evidence type="ECO:0000256" key="7">
    <source>
        <dbReference type="ARBA" id="ARBA00023237"/>
    </source>
</evidence>
<dbReference type="InterPro" id="IPR003423">
    <property type="entry name" value="OMP_efflux"/>
</dbReference>
<feature type="chain" id="PRO_5040824271" evidence="8">
    <location>
        <begin position="26"/>
        <end position="457"/>
    </location>
</feature>
<dbReference type="AlphaFoldDB" id="A0A9X4N0V1"/>
<comment type="subcellular location">
    <subcellularLocation>
        <location evidence="1">Cell outer membrane</location>
    </subcellularLocation>
</comment>
<dbReference type="GO" id="GO:0015288">
    <property type="term" value="F:porin activity"/>
    <property type="evidence" value="ECO:0007669"/>
    <property type="project" value="TreeGrafter"/>
</dbReference>
<gene>
    <name evidence="9" type="ORF">NMK71_08040</name>
</gene>
<keyword evidence="7" id="KW-0998">Cell outer membrane</keyword>